<dbReference type="Pfam" id="PF21549">
    <property type="entry name" value="PRDM2_PR"/>
    <property type="match status" value="1"/>
</dbReference>
<reference evidence="3" key="1">
    <citation type="submission" date="2018-06" db="EMBL/GenBank/DDBJ databases">
        <title>Genome assembly of Danube salmon.</title>
        <authorList>
            <person name="Macqueen D.J."/>
            <person name="Gundappa M.K."/>
        </authorList>
    </citation>
    <scope>NUCLEOTIDE SEQUENCE [LARGE SCALE GENOMIC DNA]</scope>
</reference>
<dbReference type="STRING" id="62062.ENSHHUP00000081902"/>
<reference evidence="2" key="3">
    <citation type="submission" date="2025-09" db="UniProtKB">
        <authorList>
            <consortium name="Ensembl"/>
        </authorList>
    </citation>
    <scope>IDENTIFICATION</scope>
</reference>
<dbReference type="InterPro" id="IPR046341">
    <property type="entry name" value="SET_dom_sf"/>
</dbReference>
<proteinExistence type="predicted"/>
<evidence type="ECO:0000313" key="3">
    <source>
        <dbReference type="Proteomes" id="UP000314982"/>
    </source>
</evidence>
<reference evidence="2" key="2">
    <citation type="submission" date="2025-08" db="UniProtKB">
        <authorList>
            <consortium name="Ensembl"/>
        </authorList>
    </citation>
    <scope>IDENTIFICATION</scope>
</reference>
<organism evidence="2 3">
    <name type="scientific">Hucho hucho</name>
    <name type="common">huchen</name>
    <dbReference type="NCBI Taxonomy" id="62062"/>
    <lineage>
        <taxon>Eukaryota</taxon>
        <taxon>Metazoa</taxon>
        <taxon>Chordata</taxon>
        <taxon>Craniata</taxon>
        <taxon>Vertebrata</taxon>
        <taxon>Euteleostomi</taxon>
        <taxon>Actinopterygii</taxon>
        <taxon>Neopterygii</taxon>
        <taxon>Teleostei</taxon>
        <taxon>Protacanthopterygii</taxon>
        <taxon>Salmoniformes</taxon>
        <taxon>Salmonidae</taxon>
        <taxon>Salmoninae</taxon>
        <taxon>Hucho</taxon>
    </lineage>
</organism>
<sequence>MPASTTKLPNPQPGDQQCLREYLSLTILPHLQYRYVNCARSEEVQNLLAFQYRGGILYRCCKPIAVGEELLVWY</sequence>
<dbReference type="InterPro" id="IPR001214">
    <property type="entry name" value="SET_dom"/>
</dbReference>
<evidence type="ECO:0000259" key="1">
    <source>
        <dbReference type="Pfam" id="PF21549"/>
    </source>
</evidence>
<protein>
    <recommendedName>
        <fullName evidence="1">SET domain-containing protein</fullName>
    </recommendedName>
</protein>
<accession>A0A4W5R006</accession>
<feature type="domain" description="SET" evidence="1">
    <location>
        <begin position="34"/>
        <end position="74"/>
    </location>
</feature>
<evidence type="ECO:0000313" key="2">
    <source>
        <dbReference type="Ensembl" id="ENSHHUP00000081902.1"/>
    </source>
</evidence>
<name>A0A4W5R006_9TELE</name>
<keyword evidence="3" id="KW-1185">Reference proteome</keyword>
<dbReference type="AlphaFoldDB" id="A0A4W5R006"/>
<dbReference type="Proteomes" id="UP000314982">
    <property type="component" value="Unassembled WGS sequence"/>
</dbReference>
<dbReference type="Gene3D" id="2.170.270.10">
    <property type="entry name" value="SET domain"/>
    <property type="match status" value="1"/>
</dbReference>
<dbReference type="Ensembl" id="ENSHHUT00000084500.1">
    <property type="protein sequence ID" value="ENSHHUP00000081902.1"/>
    <property type="gene ID" value="ENSHHUG00000047605.1"/>
</dbReference>